<comment type="caution">
    <text evidence="2">The sequence shown here is derived from an EMBL/GenBank/DDBJ whole genome shotgun (WGS) entry which is preliminary data.</text>
</comment>
<dbReference type="PROSITE" id="PS51450">
    <property type="entry name" value="LRR"/>
    <property type="match status" value="1"/>
</dbReference>
<feature type="region of interest" description="Disordered" evidence="1">
    <location>
        <begin position="298"/>
        <end position="320"/>
    </location>
</feature>
<evidence type="ECO:0000256" key="1">
    <source>
        <dbReference type="SAM" id="MobiDB-lite"/>
    </source>
</evidence>
<dbReference type="Gene3D" id="3.80.10.10">
    <property type="entry name" value="Ribonuclease Inhibitor"/>
    <property type="match status" value="1"/>
</dbReference>
<dbReference type="AlphaFoldDB" id="A0AAV7JHI9"/>
<protein>
    <submittedName>
        <fullName evidence="2">Uncharacterized protein</fullName>
    </submittedName>
</protein>
<dbReference type="Proteomes" id="UP001165289">
    <property type="component" value="Unassembled WGS sequence"/>
</dbReference>
<evidence type="ECO:0000313" key="2">
    <source>
        <dbReference type="EMBL" id="KAI6647900.1"/>
    </source>
</evidence>
<organism evidence="2 3">
    <name type="scientific">Oopsacas minuta</name>
    <dbReference type="NCBI Taxonomy" id="111878"/>
    <lineage>
        <taxon>Eukaryota</taxon>
        <taxon>Metazoa</taxon>
        <taxon>Porifera</taxon>
        <taxon>Hexactinellida</taxon>
        <taxon>Hexasterophora</taxon>
        <taxon>Lyssacinosida</taxon>
        <taxon>Leucopsacidae</taxon>
        <taxon>Oopsacas</taxon>
    </lineage>
</organism>
<dbReference type="Gene3D" id="2.120.10.30">
    <property type="entry name" value="TolB, C-terminal domain"/>
    <property type="match status" value="1"/>
</dbReference>
<dbReference type="EMBL" id="JAKMXF010000335">
    <property type="protein sequence ID" value="KAI6647900.1"/>
    <property type="molecule type" value="Genomic_DNA"/>
</dbReference>
<keyword evidence="3" id="KW-1185">Reference proteome</keyword>
<gene>
    <name evidence="2" type="ORF">LOD99_8361</name>
</gene>
<accession>A0AAV7JHI9</accession>
<reference evidence="2 3" key="1">
    <citation type="journal article" date="2023" name="BMC Biol.">
        <title>The compact genome of the sponge Oopsacas minuta (Hexactinellida) is lacking key metazoan core genes.</title>
        <authorList>
            <person name="Santini S."/>
            <person name="Schenkelaars Q."/>
            <person name="Jourda C."/>
            <person name="Duchesne M."/>
            <person name="Belahbib H."/>
            <person name="Rocher C."/>
            <person name="Selva M."/>
            <person name="Riesgo A."/>
            <person name="Vervoort M."/>
            <person name="Leys S.P."/>
            <person name="Kodjabachian L."/>
            <person name="Le Bivic A."/>
            <person name="Borchiellini C."/>
            <person name="Claverie J.M."/>
            <person name="Renard E."/>
        </authorList>
    </citation>
    <scope>NUCLEOTIDE SEQUENCE [LARGE SCALE GENOMIC DNA]</scope>
    <source>
        <strain evidence="2">SPO-2</strain>
    </source>
</reference>
<name>A0AAV7JHI9_9METZ</name>
<dbReference type="SUPFAM" id="SSF52058">
    <property type="entry name" value="L domain-like"/>
    <property type="match status" value="1"/>
</dbReference>
<dbReference type="InterPro" id="IPR032675">
    <property type="entry name" value="LRR_dom_sf"/>
</dbReference>
<dbReference type="InterPro" id="IPR011042">
    <property type="entry name" value="6-blade_b-propeller_TolB-like"/>
</dbReference>
<sequence length="439" mass="50028">MDQQLIIILADSGYSQVKIFSNERKLITKIGKEGSAPGEFTDLRGIAVYDVFTIITVDHKDHNELQAFSYLYSFSAVLYSHTPCLLSHHIDSNMMSKRSRATRDTEEIPPGPTRLFISYCHDPISLLPINSEQDDHLRKFRVEYEKARVCNLSQTLTDERIYVSVDQFGSEEKSDTWAGEQLKQCDYFIIVISESYFQFICQQHTCISLQTSLPKLRILENFVNELPNRTIVVSFTPDPNNIIPPVLADVNVIHLMDMPKLTLQKNFEQLLSKIRPGYDTAPEECVHDVQVTVTEDIGQENGEVTDANKEESAPNSDNIGELPAVEKKKREKPLQLKLFNNASELSVTRPRRSVATPLITPGIEQTSEMSIAGKKVIDLSYKDINELPLDLPYHEDLHVLWLSNNRLNHLEVVKLSGLNHLEELYAHGNQIQTYPIQFM</sequence>
<evidence type="ECO:0000313" key="3">
    <source>
        <dbReference type="Proteomes" id="UP001165289"/>
    </source>
</evidence>
<proteinExistence type="predicted"/>
<dbReference type="InterPro" id="IPR001611">
    <property type="entry name" value="Leu-rich_rpt"/>
</dbReference>